<evidence type="ECO:0000256" key="1">
    <source>
        <dbReference type="SAM" id="MobiDB-lite"/>
    </source>
</evidence>
<sequence length="359" mass="40555">MVRGNLLTLQPMILGPTRYRKEKLKPKLPPSVKAPRKVYSKAFLLSIRDKDKPKDKPKEDTSAKNLPPSSPRKVDSKQLLLSCKDTLKPSQEPSKPRKVYRKELLLSLQKKTTQKEAPSTGALPPTDRRKVYSKEFLLSCKENPRLSEEPSNPLPPKTNGPRKVYSKDFLLSCKEKLFPPPKPRKVYSKDFLRSGLAAGTQGDLLLQLDQARRKTLPLHPPNGKPVSTSGKANNRYHTKMVAWKAFRDPAVQNKFDSFQAWLKVILETHSALDVPTLCGLYEAVFGEVLDPSGMGLVQFSLLQMLLAIPGVKIFCKLKDYPSDLVVCWYDDSEGGEQLPETHPFIQLQKTSPSLYCYRD</sequence>
<dbReference type="AlphaFoldDB" id="A0A9N8DLA9"/>
<feature type="region of interest" description="Disordered" evidence="1">
    <location>
        <begin position="45"/>
        <end position="76"/>
    </location>
</feature>
<feature type="compositionally biased region" description="Basic and acidic residues" evidence="1">
    <location>
        <begin position="47"/>
        <end position="62"/>
    </location>
</feature>
<protein>
    <submittedName>
        <fullName evidence="2">Uncharacterized protein</fullName>
    </submittedName>
</protein>
<proteinExistence type="predicted"/>
<dbReference type="Proteomes" id="UP001153069">
    <property type="component" value="Unassembled WGS sequence"/>
</dbReference>
<organism evidence="2 3">
    <name type="scientific">Seminavis robusta</name>
    <dbReference type="NCBI Taxonomy" id="568900"/>
    <lineage>
        <taxon>Eukaryota</taxon>
        <taxon>Sar</taxon>
        <taxon>Stramenopiles</taxon>
        <taxon>Ochrophyta</taxon>
        <taxon>Bacillariophyta</taxon>
        <taxon>Bacillariophyceae</taxon>
        <taxon>Bacillariophycidae</taxon>
        <taxon>Naviculales</taxon>
        <taxon>Naviculaceae</taxon>
        <taxon>Seminavis</taxon>
    </lineage>
</organism>
<evidence type="ECO:0000313" key="2">
    <source>
        <dbReference type="EMBL" id="CAB9502640.1"/>
    </source>
</evidence>
<keyword evidence="3" id="KW-1185">Reference proteome</keyword>
<reference evidence="2" key="1">
    <citation type="submission" date="2020-06" db="EMBL/GenBank/DDBJ databases">
        <authorList>
            <consortium name="Plant Systems Biology data submission"/>
        </authorList>
    </citation>
    <scope>NUCLEOTIDE SEQUENCE</scope>
    <source>
        <strain evidence="2">D6</strain>
    </source>
</reference>
<gene>
    <name evidence="2" type="ORF">SEMRO_142_G066170.1</name>
</gene>
<accession>A0A9N8DLA9</accession>
<comment type="caution">
    <text evidence="2">The sequence shown here is derived from an EMBL/GenBank/DDBJ whole genome shotgun (WGS) entry which is preliminary data.</text>
</comment>
<name>A0A9N8DLA9_9STRA</name>
<feature type="region of interest" description="Disordered" evidence="1">
    <location>
        <begin position="109"/>
        <end position="128"/>
    </location>
</feature>
<evidence type="ECO:0000313" key="3">
    <source>
        <dbReference type="Proteomes" id="UP001153069"/>
    </source>
</evidence>
<dbReference type="EMBL" id="CAICTM010000141">
    <property type="protein sequence ID" value="CAB9502640.1"/>
    <property type="molecule type" value="Genomic_DNA"/>
</dbReference>
<feature type="region of interest" description="Disordered" evidence="1">
    <location>
        <begin position="142"/>
        <end position="161"/>
    </location>
</feature>